<feature type="transmembrane region" description="Helical" evidence="8">
    <location>
        <begin position="349"/>
        <end position="372"/>
    </location>
</feature>
<dbReference type="InterPro" id="IPR007267">
    <property type="entry name" value="GtrA_DPMS_TM"/>
</dbReference>
<comment type="subcellular location">
    <subcellularLocation>
        <location evidence="1">Membrane</location>
        <topology evidence="1">Multi-pass membrane protein</topology>
    </subcellularLocation>
</comment>
<dbReference type="GO" id="GO:0004582">
    <property type="term" value="F:dolichyl-phosphate beta-D-mannosyltransferase activity"/>
    <property type="evidence" value="ECO:0007669"/>
    <property type="project" value="InterPro"/>
</dbReference>
<evidence type="ECO:0000256" key="3">
    <source>
        <dbReference type="ARBA" id="ARBA00022676"/>
    </source>
</evidence>
<proteinExistence type="inferred from homology"/>
<keyword evidence="3" id="KW-0328">Glycosyltransferase</keyword>
<dbReference type="Gene3D" id="3.90.550.10">
    <property type="entry name" value="Spore Coat Polysaccharide Biosynthesis Protein SpsA, Chain A"/>
    <property type="match status" value="1"/>
</dbReference>
<organism evidence="11 12">
    <name type="scientific">Candidatus Shapirobacteria bacterium CG09_land_8_20_14_0_10_47_13</name>
    <dbReference type="NCBI Taxonomy" id="1974481"/>
    <lineage>
        <taxon>Bacteria</taxon>
        <taxon>Candidatus Shapironibacteriota</taxon>
    </lineage>
</organism>
<evidence type="ECO:0000259" key="10">
    <source>
        <dbReference type="Pfam" id="PF04138"/>
    </source>
</evidence>
<evidence type="ECO:0000313" key="11">
    <source>
        <dbReference type="EMBL" id="PIS13823.1"/>
    </source>
</evidence>
<feature type="transmembrane region" description="Helical" evidence="8">
    <location>
        <begin position="284"/>
        <end position="302"/>
    </location>
</feature>
<evidence type="ECO:0000256" key="4">
    <source>
        <dbReference type="ARBA" id="ARBA00022679"/>
    </source>
</evidence>
<feature type="transmembrane region" description="Helical" evidence="8">
    <location>
        <begin position="314"/>
        <end position="334"/>
    </location>
</feature>
<dbReference type="GO" id="GO:0016020">
    <property type="term" value="C:membrane"/>
    <property type="evidence" value="ECO:0007669"/>
    <property type="project" value="UniProtKB-SubCell"/>
</dbReference>
<dbReference type="PANTHER" id="PTHR43398:SF1">
    <property type="entry name" value="DOLICHOL-PHOSPHATE MANNOSYLTRANSFERASE SUBUNIT 1"/>
    <property type="match status" value="1"/>
</dbReference>
<accession>A0A2H0WMH0</accession>
<dbReference type="Pfam" id="PF04138">
    <property type="entry name" value="GtrA_DPMS_TM"/>
    <property type="match status" value="1"/>
</dbReference>
<reference evidence="12" key="1">
    <citation type="submission" date="2017-09" db="EMBL/GenBank/DDBJ databases">
        <title>Depth-based differentiation of microbial function through sediment-hosted aquifers and enrichment of novel symbionts in the deep terrestrial subsurface.</title>
        <authorList>
            <person name="Probst A.J."/>
            <person name="Ladd B."/>
            <person name="Jarett J.K."/>
            <person name="Geller-Mcgrath D.E."/>
            <person name="Sieber C.M.K."/>
            <person name="Emerson J.B."/>
            <person name="Anantharaman K."/>
            <person name="Thomas B.C."/>
            <person name="Malmstrom R."/>
            <person name="Stieglmeier M."/>
            <person name="Klingl A."/>
            <person name="Woyke T."/>
            <person name="Ryan C.M."/>
            <person name="Banfield J.F."/>
        </authorList>
    </citation>
    <scope>NUCLEOTIDE SEQUENCE [LARGE SCALE GENOMIC DNA]</scope>
</reference>
<comment type="similarity">
    <text evidence="2">Belongs to the glycosyltransferase 2 family.</text>
</comment>
<dbReference type="AlphaFoldDB" id="A0A2H0WMH0"/>
<feature type="transmembrane region" description="Helical" evidence="8">
    <location>
        <begin position="250"/>
        <end position="272"/>
    </location>
</feature>
<dbReference type="GO" id="GO:0000271">
    <property type="term" value="P:polysaccharide biosynthetic process"/>
    <property type="evidence" value="ECO:0007669"/>
    <property type="project" value="InterPro"/>
</dbReference>
<evidence type="ECO:0000313" key="12">
    <source>
        <dbReference type="Proteomes" id="UP000230033"/>
    </source>
</evidence>
<dbReference type="EMBL" id="PEZJ01000027">
    <property type="protein sequence ID" value="PIS13823.1"/>
    <property type="molecule type" value="Genomic_DNA"/>
</dbReference>
<evidence type="ECO:0000256" key="8">
    <source>
        <dbReference type="SAM" id="Phobius"/>
    </source>
</evidence>
<keyword evidence="6 8" id="KW-1133">Transmembrane helix</keyword>
<keyword evidence="5 8" id="KW-0812">Transmembrane</keyword>
<evidence type="ECO:0000256" key="7">
    <source>
        <dbReference type="ARBA" id="ARBA00023136"/>
    </source>
</evidence>
<sequence length="391" mass="44284">MKTRVVNLISTYNEKENVGPMVETLEKIGRELPHYEFLTLVVDSHSPDGTGAVVRQLAKSRKNLFLLETPRGLGLSLIAGFRHAVKQLKADIVIPNDCDFQWDPQLIPAMLKKIEEGFDVVVPSRHAKGGKDNFNTFRKLTHFISNTLFNYYWAGIKEVHDLAGNFKAIRVKNVLDKVDLDKINVRGFVIQATMIYELSKTGAKFVEIPAIYGERRAGLAKVGFNLQFVKDVLETVKNSTRIRLERSKKFFRFAIVGFVGYLVNAFGLEIFYRLGFGPGQSAALGAEMAIVSNFIWNNLWTFSEKRITGLTKIIWKFLQFNLTSLGAVALQWLVVGELSMLFGAQWRQIYLVVAIGFFVIPYNYSMYNLFIWKTWKIPFLSKKSPGGSSAG</sequence>
<evidence type="ECO:0000256" key="2">
    <source>
        <dbReference type="ARBA" id="ARBA00006739"/>
    </source>
</evidence>
<keyword evidence="7 8" id="KW-0472">Membrane</keyword>
<evidence type="ECO:0000256" key="1">
    <source>
        <dbReference type="ARBA" id="ARBA00004141"/>
    </source>
</evidence>
<protein>
    <recommendedName>
        <fullName evidence="13">Glycosyltransferase family 2 protein</fullName>
    </recommendedName>
</protein>
<gene>
    <name evidence="11" type="ORF">COT65_02160</name>
</gene>
<evidence type="ECO:0000259" key="9">
    <source>
        <dbReference type="Pfam" id="PF00535"/>
    </source>
</evidence>
<keyword evidence="4" id="KW-0808">Transferase</keyword>
<name>A0A2H0WMH0_9BACT</name>
<feature type="domain" description="Glycosyltransferase 2-like" evidence="9">
    <location>
        <begin position="9"/>
        <end position="169"/>
    </location>
</feature>
<dbReference type="PANTHER" id="PTHR43398">
    <property type="entry name" value="DOLICHOL-PHOSPHATE MANNOSYLTRANSFERASE SUBUNIT 1"/>
    <property type="match status" value="1"/>
</dbReference>
<dbReference type="InterPro" id="IPR029044">
    <property type="entry name" value="Nucleotide-diphossugar_trans"/>
</dbReference>
<evidence type="ECO:0000256" key="6">
    <source>
        <dbReference type="ARBA" id="ARBA00022989"/>
    </source>
</evidence>
<comment type="caution">
    <text evidence="11">The sequence shown here is derived from an EMBL/GenBank/DDBJ whole genome shotgun (WGS) entry which is preliminary data.</text>
</comment>
<dbReference type="Proteomes" id="UP000230033">
    <property type="component" value="Unassembled WGS sequence"/>
</dbReference>
<feature type="domain" description="GtrA/DPMS transmembrane" evidence="10">
    <location>
        <begin position="252"/>
        <end position="372"/>
    </location>
</feature>
<evidence type="ECO:0008006" key="13">
    <source>
        <dbReference type="Google" id="ProtNLM"/>
    </source>
</evidence>
<evidence type="ECO:0000256" key="5">
    <source>
        <dbReference type="ARBA" id="ARBA00022692"/>
    </source>
</evidence>
<dbReference type="InterPro" id="IPR001173">
    <property type="entry name" value="Glyco_trans_2-like"/>
</dbReference>
<dbReference type="InterPro" id="IPR039528">
    <property type="entry name" value="DPM1-like"/>
</dbReference>
<dbReference type="Pfam" id="PF00535">
    <property type="entry name" value="Glycos_transf_2"/>
    <property type="match status" value="1"/>
</dbReference>
<dbReference type="SUPFAM" id="SSF53448">
    <property type="entry name" value="Nucleotide-diphospho-sugar transferases"/>
    <property type="match status" value="1"/>
</dbReference>